<organism evidence="2 3">
    <name type="scientific">Parapontixanthobacter aurantiacus</name>
    <dbReference type="NCBI Taxonomy" id="1463599"/>
    <lineage>
        <taxon>Bacteria</taxon>
        <taxon>Pseudomonadati</taxon>
        <taxon>Pseudomonadota</taxon>
        <taxon>Alphaproteobacteria</taxon>
        <taxon>Sphingomonadales</taxon>
        <taxon>Erythrobacteraceae</taxon>
        <taxon>Parapontixanthobacter</taxon>
    </lineage>
</organism>
<dbReference type="RefSeq" id="WP_160681378.1">
    <property type="nucleotide sequence ID" value="NZ_WTYW01000001.1"/>
</dbReference>
<dbReference type="InterPro" id="IPR048623">
    <property type="entry name" value="SDR-like_proteobact"/>
</dbReference>
<evidence type="ECO:0000259" key="1">
    <source>
        <dbReference type="Pfam" id="PF21777"/>
    </source>
</evidence>
<evidence type="ECO:0000313" key="2">
    <source>
        <dbReference type="EMBL" id="MXO84875.1"/>
    </source>
</evidence>
<name>A0A844ZAD6_9SPHN</name>
<protein>
    <recommendedName>
        <fullName evidence="1">Short chain dehydrogenase-like proteobacteria domain-containing protein</fullName>
    </recommendedName>
</protein>
<dbReference type="EMBL" id="WTYW01000001">
    <property type="protein sequence ID" value="MXO84875.1"/>
    <property type="molecule type" value="Genomic_DNA"/>
</dbReference>
<accession>A0A844ZAD6</accession>
<evidence type="ECO:0000313" key="3">
    <source>
        <dbReference type="Proteomes" id="UP000433104"/>
    </source>
</evidence>
<sequence length="110" mass="11820">MSGQAVIEAADLPGDALSSAAAFHATCVVRAEEALANHDAVLFILPDADYEHTDWRRGAVRTLARRHAPKRVNMIGASDPAAIDAMTSYLARARAITGQYLPAHREGVRL</sequence>
<reference evidence="2 3" key="1">
    <citation type="submission" date="2019-12" db="EMBL/GenBank/DDBJ databases">
        <title>Genomic-based taxomic classification of the family Erythrobacteraceae.</title>
        <authorList>
            <person name="Xu L."/>
        </authorList>
    </citation>
    <scope>NUCLEOTIDE SEQUENCE [LARGE SCALE GENOMIC DNA]</scope>
    <source>
        <strain evidence="2 3">MCCC 1A09962</strain>
    </source>
</reference>
<dbReference type="AlphaFoldDB" id="A0A844ZAD6"/>
<keyword evidence="3" id="KW-1185">Reference proteome</keyword>
<dbReference type="Proteomes" id="UP000433104">
    <property type="component" value="Unassembled WGS sequence"/>
</dbReference>
<comment type="caution">
    <text evidence="2">The sequence shown here is derived from an EMBL/GenBank/DDBJ whole genome shotgun (WGS) entry which is preliminary data.</text>
</comment>
<dbReference type="OrthoDB" id="7409402at2"/>
<proteinExistence type="predicted"/>
<dbReference type="Pfam" id="PF21777">
    <property type="entry name" value="SDR-like"/>
    <property type="match status" value="1"/>
</dbReference>
<feature type="domain" description="Short chain dehydrogenase-like proteobacteria" evidence="1">
    <location>
        <begin position="8"/>
        <end position="102"/>
    </location>
</feature>
<gene>
    <name evidence="2" type="ORF">GRI38_02350</name>
</gene>